<evidence type="ECO:0000313" key="3">
    <source>
        <dbReference type="Proteomes" id="UP000827284"/>
    </source>
</evidence>
<sequence length="75" mass="8627">MFCSLWKFYSIRDLRDAVSPCEHESICSLLTCEHLLRICFANRHHSLVAPPNEHQHHRSGSTPSTCIASRSHVRI</sequence>
<dbReference type="Proteomes" id="UP000827284">
    <property type="component" value="Unassembled WGS sequence"/>
</dbReference>
<feature type="region of interest" description="Disordered" evidence="1">
    <location>
        <begin position="51"/>
        <end position="75"/>
    </location>
</feature>
<comment type="caution">
    <text evidence="2">The sequence shown here is derived from an EMBL/GenBank/DDBJ whole genome shotgun (WGS) entry which is preliminary data.</text>
</comment>
<gene>
    <name evidence="2" type="ORF">EMPS_08733</name>
</gene>
<evidence type="ECO:0000313" key="2">
    <source>
        <dbReference type="EMBL" id="GJJ76374.1"/>
    </source>
</evidence>
<dbReference type="AlphaFoldDB" id="A0A9P3LZK3"/>
<name>A0A9P3LZK3_9FUNG</name>
<proteinExistence type="predicted"/>
<protein>
    <submittedName>
        <fullName evidence="2">Uncharacterized protein</fullName>
    </submittedName>
</protein>
<organism evidence="2 3">
    <name type="scientific">Entomortierella parvispora</name>
    <dbReference type="NCBI Taxonomy" id="205924"/>
    <lineage>
        <taxon>Eukaryota</taxon>
        <taxon>Fungi</taxon>
        <taxon>Fungi incertae sedis</taxon>
        <taxon>Mucoromycota</taxon>
        <taxon>Mortierellomycotina</taxon>
        <taxon>Mortierellomycetes</taxon>
        <taxon>Mortierellales</taxon>
        <taxon>Mortierellaceae</taxon>
        <taxon>Entomortierella</taxon>
    </lineage>
</organism>
<keyword evidence="3" id="KW-1185">Reference proteome</keyword>
<reference evidence="2" key="1">
    <citation type="submission" date="2021-11" db="EMBL/GenBank/DDBJ databases">
        <authorList>
            <person name="Herlambang A."/>
            <person name="Guo Y."/>
            <person name="Takashima Y."/>
            <person name="Nishizawa T."/>
        </authorList>
    </citation>
    <scope>NUCLEOTIDE SEQUENCE</scope>
    <source>
        <strain evidence="2">E1425</strain>
    </source>
</reference>
<evidence type="ECO:0000256" key="1">
    <source>
        <dbReference type="SAM" id="MobiDB-lite"/>
    </source>
</evidence>
<dbReference type="EMBL" id="BQFW01000012">
    <property type="protein sequence ID" value="GJJ76374.1"/>
    <property type="molecule type" value="Genomic_DNA"/>
</dbReference>
<accession>A0A9P3LZK3</accession>
<reference evidence="2" key="2">
    <citation type="journal article" date="2022" name="Microbiol. Resour. Announc.">
        <title>Whole-Genome Sequence of Entomortierella parvispora E1425, a Mucoromycotan Fungus Associated with Burkholderiaceae-Related Endosymbiotic Bacteria.</title>
        <authorList>
            <person name="Herlambang A."/>
            <person name="Guo Y."/>
            <person name="Takashima Y."/>
            <person name="Narisawa K."/>
            <person name="Ohta H."/>
            <person name="Nishizawa T."/>
        </authorList>
    </citation>
    <scope>NUCLEOTIDE SEQUENCE</scope>
    <source>
        <strain evidence="2">E1425</strain>
    </source>
</reference>